<dbReference type="EMBL" id="QZDH01000001">
    <property type="protein sequence ID" value="RJL55753.1"/>
    <property type="molecule type" value="Genomic_DNA"/>
</dbReference>
<comment type="caution">
    <text evidence="1">The sequence shown here is derived from an EMBL/GenBank/DDBJ whole genome shotgun (WGS) entry which is preliminary data.</text>
</comment>
<name>A0A419B2E0_PECCA</name>
<protein>
    <submittedName>
        <fullName evidence="1">Uncharacterized protein</fullName>
    </submittedName>
</protein>
<evidence type="ECO:0000313" key="2">
    <source>
        <dbReference type="Proteomes" id="UP000283655"/>
    </source>
</evidence>
<accession>A0A419B2E0</accession>
<sequence length="149" mass="16552">MRNMRMSDVFNALRRLSPRDLQRYAAACLRAYCDAKLIRHPSLDALLAHLNRYPESGSLVKWERKGALLPLNGRGDTMPRDLAQSIAPQDIEEFTYLVDGAVEVGIVDMYGAPTALPVELAGKITLILSKNSIDLPTLSIRFPGNETEI</sequence>
<organism evidence="1 2">
    <name type="scientific">Pectobacterium carotovorum</name>
    <name type="common">Erwinia carotovora</name>
    <dbReference type="NCBI Taxonomy" id="554"/>
    <lineage>
        <taxon>Bacteria</taxon>
        <taxon>Pseudomonadati</taxon>
        <taxon>Pseudomonadota</taxon>
        <taxon>Gammaproteobacteria</taxon>
        <taxon>Enterobacterales</taxon>
        <taxon>Pectobacteriaceae</taxon>
        <taxon>Pectobacterium</taxon>
    </lineage>
</organism>
<dbReference type="AlphaFoldDB" id="A0A419B2E0"/>
<evidence type="ECO:0000313" key="1">
    <source>
        <dbReference type="EMBL" id="RJL55753.1"/>
    </source>
</evidence>
<dbReference type="Proteomes" id="UP000283655">
    <property type="component" value="Unassembled WGS sequence"/>
</dbReference>
<reference evidence="1 2" key="1">
    <citation type="submission" date="2018-09" db="EMBL/GenBank/DDBJ databases">
        <title>Phylogenetic diversity of Pectobacterium and Dickeya strains causing blackleg disease of potato in Morocco.</title>
        <authorList>
            <person name="Oulghazi S."/>
            <person name="Moumni M."/>
            <person name="Faure D."/>
        </authorList>
    </citation>
    <scope>NUCLEOTIDE SEQUENCE [LARGE SCALE GENOMIC DNA]</scope>
    <source>
        <strain evidence="1 2">S1.15.11.2D</strain>
    </source>
</reference>
<gene>
    <name evidence="1" type="ORF">D5071_00125</name>
</gene>
<proteinExistence type="predicted"/>